<dbReference type="VEuPathDB" id="AmoebaDB:EIN_204450"/>
<feature type="signal peptide" evidence="1">
    <location>
        <begin position="1"/>
        <end position="28"/>
    </location>
</feature>
<dbReference type="Proteomes" id="UP000014680">
    <property type="component" value="Unassembled WGS sequence"/>
</dbReference>
<evidence type="ECO:0000313" key="3">
    <source>
        <dbReference type="Proteomes" id="UP000014680"/>
    </source>
</evidence>
<keyword evidence="1" id="KW-0732">Signal</keyword>
<name>L7FLU8_ENTIV</name>
<organism evidence="2 3">
    <name type="scientific">Entamoeba invadens IP1</name>
    <dbReference type="NCBI Taxonomy" id="370355"/>
    <lineage>
        <taxon>Eukaryota</taxon>
        <taxon>Amoebozoa</taxon>
        <taxon>Evosea</taxon>
        <taxon>Archamoebae</taxon>
        <taxon>Mastigamoebida</taxon>
        <taxon>Entamoebidae</taxon>
        <taxon>Entamoeba</taxon>
    </lineage>
</organism>
<keyword evidence="3" id="KW-1185">Reference proteome</keyword>
<gene>
    <name evidence="2" type="ORF">EIN_204450</name>
</gene>
<proteinExistence type="predicted"/>
<dbReference type="GeneID" id="14888090"/>
<feature type="chain" id="PRO_5003973519" description="Protein kinase domain containing protein" evidence="1">
    <location>
        <begin position="29"/>
        <end position="328"/>
    </location>
</feature>
<reference evidence="2 3" key="1">
    <citation type="submission" date="2012-10" db="EMBL/GenBank/DDBJ databases">
        <authorList>
            <person name="Zafar N."/>
            <person name="Inman J."/>
            <person name="Hall N."/>
            <person name="Lorenzi H."/>
            <person name="Caler E."/>
        </authorList>
    </citation>
    <scope>NUCLEOTIDE SEQUENCE [LARGE SCALE GENOMIC DNA]</scope>
    <source>
        <strain evidence="2 3">IP1</strain>
    </source>
</reference>
<dbReference type="AlphaFoldDB" id="L7FLU8"/>
<protein>
    <recommendedName>
        <fullName evidence="4">Protein kinase domain containing protein</fullName>
    </recommendedName>
</protein>
<evidence type="ECO:0000256" key="1">
    <source>
        <dbReference type="SAM" id="SignalP"/>
    </source>
</evidence>
<evidence type="ECO:0000313" key="2">
    <source>
        <dbReference type="EMBL" id="ELP89110.1"/>
    </source>
</evidence>
<sequence length="328" mass="37917">MNFFNLFSNICTPMKFVFFVVFLLTTNGYHCDCTPTGINVDNEFIPSNCSVTTNSVCFSSDLEFSSVLLKINTIVVTNNTKFYSDFDKNWQNTQTLQIAKDMKLLCVINLKIIETPIIKPNATINLINYTSVFGRMSIAGNLTLIDPELNNPRIIIWNSTYLQLTFNYSDKPDFDIVNPTGDTKCFDVISLNENYNLDTSTNQDHITSDIFEYSYNFKTGKGYLMSNKKLIRFCPNNTPLDKEVVCILKQNNYTTYTSTMEGAFDYPHCPCNEDLNVNCNLKFASGLTWVDMSDYYYYFYNTELLIEKDIFLKIQTMDYFKQSLFMIM</sequence>
<dbReference type="EMBL" id="KB206672">
    <property type="protein sequence ID" value="ELP89110.1"/>
    <property type="molecule type" value="Genomic_DNA"/>
</dbReference>
<dbReference type="OrthoDB" id="30611at2759"/>
<accession>L7FLU8</accession>
<dbReference type="KEGG" id="eiv:EIN_204450"/>
<dbReference type="RefSeq" id="XP_004255881.1">
    <property type="nucleotide sequence ID" value="XM_004255833.1"/>
</dbReference>
<evidence type="ECO:0008006" key="4">
    <source>
        <dbReference type="Google" id="ProtNLM"/>
    </source>
</evidence>